<dbReference type="EMBL" id="CP014224">
    <property type="protein sequence ID" value="ANW97144.1"/>
    <property type="molecule type" value="Genomic_DNA"/>
</dbReference>
<reference evidence="4 5" key="1">
    <citation type="submission" date="2016-02" db="EMBL/GenBank/DDBJ databases">
        <authorList>
            <person name="Wen L."/>
            <person name="He K."/>
            <person name="Yang H."/>
        </authorList>
    </citation>
    <scope>NUCLEOTIDE SEQUENCE [LARGE SCALE GENOMIC DNA]</scope>
    <source>
        <strain evidence="4 5">CZ1127</strain>
    </source>
</reference>
<feature type="region of interest" description="Disordered" evidence="3">
    <location>
        <begin position="220"/>
        <end position="247"/>
    </location>
</feature>
<dbReference type="AlphaFoldDB" id="A0A1B1Y8S0"/>
<protein>
    <recommendedName>
        <fullName evidence="6">Outer membrane chaperone Skp</fullName>
    </recommendedName>
</protein>
<dbReference type="PANTHER" id="PTHR35089:SF1">
    <property type="entry name" value="CHAPERONE PROTEIN SKP"/>
    <property type="match status" value="1"/>
</dbReference>
<dbReference type="SMART" id="SM00935">
    <property type="entry name" value="OmpH"/>
    <property type="match status" value="1"/>
</dbReference>
<name>A0A1B1Y8S0_9FLAO</name>
<dbReference type="GO" id="GO:0050821">
    <property type="term" value="P:protein stabilization"/>
    <property type="evidence" value="ECO:0007669"/>
    <property type="project" value="TreeGrafter"/>
</dbReference>
<dbReference type="GO" id="GO:0051082">
    <property type="term" value="F:unfolded protein binding"/>
    <property type="evidence" value="ECO:0007669"/>
    <property type="project" value="InterPro"/>
</dbReference>
<dbReference type="InterPro" id="IPR024930">
    <property type="entry name" value="Skp_dom_sf"/>
</dbReference>
<evidence type="ECO:0008006" key="6">
    <source>
        <dbReference type="Google" id="ProtNLM"/>
    </source>
</evidence>
<evidence type="ECO:0000256" key="2">
    <source>
        <dbReference type="ARBA" id="ARBA00022729"/>
    </source>
</evidence>
<dbReference type="STRING" id="1790137.AXE80_12985"/>
<evidence type="ECO:0000313" key="4">
    <source>
        <dbReference type="EMBL" id="ANW97144.1"/>
    </source>
</evidence>
<evidence type="ECO:0000256" key="3">
    <source>
        <dbReference type="SAM" id="MobiDB-lite"/>
    </source>
</evidence>
<keyword evidence="2" id="KW-0732">Signal</keyword>
<evidence type="ECO:0000256" key="1">
    <source>
        <dbReference type="ARBA" id="ARBA00009091"/>
    </source>
</evidence>
<dbReference type="GO" id="GO:0005829">
    <property type="term" value="C:cytosol"/>
    <property type="evidence" value="ECO:0007669"/>
    <property type="project" value="TreeGrafter"/>
</dbReference>
<organism evidence="4 5">
    <name type="scientific">Wenyingzhuangia fucanilytica</name>
    <dbReference type="NCBI Taxonomy" id="1790137"/>
    <lineage>
        <taxon>Bacteria</taxon>
        <taxon>Pseudomonadati</taxon>
        <taxon>Bacteroidota</taxon>
        <taxon>Flavobacteriia</taxon>
        <taxon>Flavobacteriales</taxon>
        <taxon>Flavobacteriaceae</taxon>
        <taxon>Wenyingzhuangia</taxon>
    </lineage>
</organism>
<dbReference type="Pfam" id="PF03938">
    <property type="entry name" value="OmpH"/>
    <property type="match status" value="1"/>
</dbReference>
<dbReference type="KEGG" id="wfu:AXE80_12985"/>
<dbReference type="Proteomes" id="UP000092967">
    <property type="component" value="Chromosome"/>
</dbReference>
<dbReference type="SUPFAM" id="SSF111384">
    <property type="entry name" value="OmpH-like"/>
    <property type="match status" value="1"/>
</dbReference>
<sequence>MKNQVGKLISSLDNNFKNGMIISNNIYKFIQKIFLFSLFFGFNAHAQQQLQRIGFVDIEYVLSKIPSYAEAQSKLDSETTTWKKNLDKMYLELSTMKEEFLNEKPLLTEDLIKERELEIKTYENEITKVENTYFGTEGKLFELRKQLVTPYQDLVYNAVQTIAELRKYDMIFEKSSSIVMLYTNNNYDISELVLKYIQKSKKEIEEEEAAIKREIARKAREKRIEEQRKKREEDRLKREEERKKRND</sequence>
<keyword evidence="5" id="KW-1185">Reference proteome</keyword>
<comment type="similarity">
    <text evidence="1">Belongs to the Skp family.</text>
</comment>
<proteinExistence type="inferred from homology"/>
<dbReference type="Gene3D" id="3.30.910.20">
    <property type="entry name" value="Skp domain"/>
    <property type="match status" value="1"/>
</dbReference>
<evidence type="ECO:0000313" key="5">
    <source>
        <dbReference type="Proteomes" id="UP000092967"/>
    </source>
</evidence>
<gene>
    <name evidence="4" type="ORF">AXE80_12985</name>
</gene>
<dbReference type="PANTHER" id="PTHR35089">
    <property type="entry name" value="CHAPERONE PROTEIN SKP"/>
    <property type="match status" value="1"/>
</dbReference>
<dbReference type="InterPro" id="IPR005632">
    <property type="entry name" value="Chaperone_Skp"/>
</dbReference>
<accession>A0A1B1Y8S0</accession>